<gene>
    <name evidence="3" type="ORF">FOZ76_13190</name>
</gene>
<dbReference type="Proteomes" id="UP000318405">
    <property type="component" value="Unassembled WGS sequence"/>
</dbReference>
<dbReference type="InterPro" id="IPR042100">
    <property type="entry name" value="Bug_dom1"/>
</dbReference>
<dbReference type="PANTHER" id="PTHR42928:SF5">
    <property type="entry name" value="BLR1237 PROTEIN"/>
    <property type="match status" value="1"/>
</dbReference>
<comment type="caution">
    <text evidence="3">The sequence shown here is derived from an EMBL/GenBank/DDBJ whole genome shotgun (WGS) entry which is preliminary data.</text>
</comment>
<dbReference type="EMBL" id="VLTJ01000026">
    <property type="protein sequence ID" value="TSH93839.1"/>
    <property type="molecule type" value="Genomic_DNA"/>
</dbReference>
<evidence type="ECO:0000256" key="1">
    <source>
        <dbReference type="ARBA" id="ARBA00006987"/>
    </source>
</evidence>
<organism evidence="3 4">
    <name type="scientific">Verticiella sediminum</name>
    <dbReference type="NCBI Taxonomy" id="1247510"/>
    <lineage>
        <taxon>Bacteria</taxon>
        <taxon>Pseudomonadati</taxon>
        <taxon>Pseudomonadota</taxon>
        <taxon>Betaproteobacteria</taxon>
        <taxon>Burkholderiales</taxon>
        <taxon>Alcaligenaceae</taxon>
        <taxon>Verticiella</taxon>
    </lineage>
</organism>
<feature type="signal peptide" evidence="2">
    <location>
        <begin position="1"/>
        <end position="24"/>
    </location>
</feature>
<dbReference type="AlphaFoldDB" id="A0A556ALR8"/>
<evidence type="ECO:0000313" key="3">
    <source>
        <dbReference type="EMBL" id="TSH93839.1"/>
    </source>
</evidence>
<dbReference type="Gene3D" id="3.40.190.10">
    <property type="entry name" value="Periplasmic binding protein-like II"/>
    <property type="match status" value="1"/>
</dbReference>
<dbReference type="PANTHER" id="PTHR42928">
    <property type="entry name" value="TRICARBOXYLATE-BINDING PROTEIN"/>
    <property type="match status" value="1"/>
</dbReference>
<evidence type="ECO:0000256" key="2">
    <source>
        <dbReference type="SAM" id="SignalP"/>
    </source>
</evidence>
<proteinExistence type="inferred from homology"/>
<dbReference type="PIRSF" id="PIRSF017082">
    <property type="entry name" value="YflP"/>
    <property type="match status" value="1"/>
</dbReference>
<name>A0A556ALR8_9BURK</name>
<comment type="similarity">
    <text evidence="1">Belongs to the UPF0065 (bug) family.</text>
</comment>
<keyword evidence="2" id="KW-0732">Signal</keyword>
<keyword evidence="4" id="KW-1185">Reference proteome</keyword>
<dbReference type="Gene3D" id="3.40.190.150">
    <property type="entry name" value="Bordetella uptake gene, domain 1"/>
    <property type="match status" value="1"/>
</dbReference>
<dbReference type="InterPro" id="IPR005064">
    <property type="entry name" value="BUG"/>
</dbReference>
<accession>A0A556ALR8</accession>
<reference evidence="3 4" key="1">
    <citation type="submission" date="2019-07" db="EMBL/GenBank/DDBJ databases">
        <title>Qingshengfaniella alkalisoli gen. nov., sp. nov., isolated from saline soil.</title>
        <authorList>
            <person name="Xu L."/>
            <person name="Huang X.-X."/>
            <person name="Sun J.-Q."/>
        </authorList>
    </citation>
    <scope>NUCLEOTIDE SEQUENCE [LARGE SCALE GENOMIC DNA]</scope>
    <source>
        <strain evidence="3 4">DSM 27279</strain>
    </source>
</reference>
<evidence type="ECO:0000313" key="4">
    <source>
        <dbReference type="Proteomes" id="UP000318405"/>
    </source>
</evidence>
<feature type="chain" id="PRO_5021809302" evidence="2">
    <location>
        <begin position="25"/>
        <end position="323"/>
    </location>
</feature>
<dbReference type="CDD" id="cd13578">
    <property type="entry name" value="PBP2_Bug27"/>
    <property type="match status" value="1"/>
</dbReference>
<dbReference type="Pfam" id="PF03401">
    <property type="entry name" value="TctC"/>
    <property type="match status" value="1"/>
</dbReference>
<protein>
    <submittedName>
        <fullName evidence="3">Tripartite tricarboxylate transporter substrate binding protein</fullName>
    </submittedName>
</protein>
<dbReference type="OrthoDB" id="8678477at2"/>
<dbReference type="SUPFAM" id="SSF53850">
    <property type="entry name" value="Periplasmic binding protein-like II"/>
    <property type="match status" value="1"/>
</dbReference>
<sequence length="323" mass="33663">MSLPRCSKAALAAMLCLASYTAAASPFPSRPITMIVPYAAGGFASTLAHMLSERMARTLGQPVIVDNRPGANGNIAARLVAKAAPDGYTVLLGTSSVLAINPHLYKDVAFQPLSDFAPVGQLVTTANVVVVNPADGIASVQDLVEHAKAQRDATFASSGIGSSMHLSGEMFNVRAGTHMTHVPYKGSAPALTDLMAGRITTMFSDTTALPHVQAGKLRAIAVTGAQRMAAIPDIPTVQEAGIADFVVESWYALVAPTGTPQDAVLRLSQAAQSAVNDDTVKRRLAEIASQPAEDGSPAHLETVLRKELQTWADVVAQSGAKAQ</sequence>